<evidence type="ECO:0008006" key="3">
    <source>
        <dbReference type="Google" id="ProtNLM"/>
    </source>
</evidence>
<dbReference type="Proteomes" id="UP001046350">
    <property type="component" value="Chromosome"/>
</dbReference>
<sequence>MLKIVPDPPHTSNTPQYLEDTLVEALEYAMCGLAVGQQSITFLPKSPASIMLLAVMHELEATRQLVECALAQVQLGQRRQAYTLH</sequence>
<evidence type="ECO:0000313" key="2">
    <source>
        <dbReference type="Proteomes" id="UP001046350"/>
    </source>
</evidence>
<name>A0ABX8NBQ4_9PSED</name>
<keyword evidence="2" id="KW-1185">Reference proteome</keyword>
<protein>
    <recommendedName>
        <fullName evidence="3">DUF3077 domain-containing protein</fullName>
    </recommendedName>
</protein>
<organism evidence="1 2">
    <name type="scientific">Pseudomonas fakonensis</name>
    <dbReference type="NCBI Taxonomy" id="2842355"/>
    <lineage>
        <taxon>Bacteria</taxon>
        <taxon>Pseudomonadati</taxon>
        <taxon>Pseudomonadota</taxon>
        <taxon>Gammaproteobacteria</taxon>
        <taxon>Pseudomonadales</taxon>
        <taxon>Pseudomonadaceae</taxon>
        <taxon>Pseudomonas</taxon>
    </lineage>
</organism>
<dbReference type="EMBL" id="CP077076">
    <property type="protein sequence ID" value="QXH53477.1"/>
    <property type="molecule type" value="Genomic_DNA"/>
</dbReference>
<dbReference type="RefSeq" id="WP_217842876.1">
    <property type="nucleotide sequence ID" value="NZ_CP077076.1"/>
</dbReference>
<proteinExistence type="predicted"/>
<evidence type="ECO:0000313" key="1">
    <source>
        <dbReference type="EMBL" id="QXH53477.1"/>
    </source>
</evidence>
<accession>A0ABX8NBQ4</accession>
<reference evidence="1" key="1">
    <citation type="journal article" date="2021" name="Microorganisms">
        <title>The Ever-Expanding Pseudomonas Genus: Description of 43 New Species and Partition of the Pseudomonas putida Group.</title>
        <authorList>
            <person name="Girard L."/>
            <person name="Lood C."/>
            <person name="Hofte M."/>
            <person name="Vandamme P."/>
            <person name="Rokni-Zadeh H."/>
            <person name="van Noort V."/>
            <person name="Lavigne R."/>
            <person name="De Mot R."/>
        </authorList>
    </citation>
    <scope>NUCLEOTIDE SEQUENCE</scope>
    <source>
        <strain evidence="1">COW40</strain>
    </source>
</reference>
<gene>
    <name evidence="1" type="ORF">KSS94_10330</name>
</gene>